<proteinExistence type="predicted"/>
<reference evidence="3" key="1">
    <citation type="submission" date="2022-11" db="UniProtKB">
        <authorList>
            <consortium name="EnsemblMetazoa"/>
        </authorList>
    </citation>
    <scope>IDENTIFICATION</scope>
</reference>
<feature type="domain" description="EF-hand" evidence="2">
    <location>
        <begin position="7"/>
        <end position="42"/>
    </location>
</feature>
<keyword evidence="1" id="KW-0677">Repeat</keyword>
<keyword evidence="4" id="KW-1185">Reference proteome</keyword>
<dbReference type="GO" id="GO:0005509">
    <property type="term" value="F:calcium ion binding"/>
    <property type="evidence" value="ECO:0007669"/>
    <property type="project" value="InterPro"/>
</dbReference>
<evidence type="ECO:0000313" key="3">
    <source>
        <dbReference type="EnsemblMetazoa" id="XP_020901540.1"/>
    </source>
</evidence>
<organism evidence="3 4">
    <name type="scientific">Exaiptasia diaphana</name>
    <name type="common">Tropical sea anemone</name>
    <name type="synonym">Aiptasia pulchella</name>
    <dbReference type="NCBI Taxonomy" id="2652724"/>
    <lineage>
        <taxon>Eukaryota</taxon>
        <taxon>Metazoa</taxon>
        <taxon>Cnidaria</taxon>
        <taxon>Anthozoa</taxon>
        <taxon>Hexacorallia</taxon>
        <taxon>Actiniaria</taxon>
        <taxon>Aiptasiidae</taxon>
        <taxon>Exaiptasia</taxon>
    </lineage>
</organism>
<evidence type="ECO:0000259" key="2">
    <source>
        <dbReference type="PROSITE" id="PS50222"/>
    </source>
</evidence>
<accession>A0A913XAC7</accession>
<name>A0A913XAC7_EXADI</name>
<dbReference type="KEGG" id="epa:110240095"/>
<dbReference type="GeneID" id="110240095"/>
<dbReference type="FunFam" id="1.10.238.10:FF:000527">
    <property type="entry name" value="Calmodulin-3"/>
    <property type="match status" value="1"/>
</dbReference>
<dbReference type="Pfam" id="PF13499">
    <property type="entry name" value="EF-hand_7"/>
    <property type="match status" value="2"/>
</dbReference>
<dbReference type="CDD" id="cd00051">
    <property type="entry name" value="EFh"/>
    <property type="match status" value="2"/>
</dbReference>
<dbReference type="PROSITE" id="PS50222">
    <property type="entry name" value="EF_HAND_2"/>
    <property type="match status" value="2"/>
</dbReference>
<dbReference type="OrthoDB" id="435273at2759"/>
<feature type="domain" description="EF-hand" evidence="2">
    <location>
        <begin position="78"/>
        <end position="113"/>
    </location>
</feature>
<dbReference type="InterPro" id="IPR050230">
    <property type="entry name" value="CALM/Myosin/TropC-like"/>
</dbReference>
<dbReference type="AlphaFoldDB" id="A0A913XAC7"/>
<protein>
    <recommendedName>
        <fullName evidence="2">EF-hand domain-containing protein</fullName>
    </recommendedName>
</protein>
<evidence type="ECO:0000313" key="4">
    <source>
        <dbReference type="Proteomes" id="UP000887567"/>
    </source>
</evidence>
<evidence type="ECO:0000256" key="1">
    <source>
        <dbReference type="ARBA" id="ARBA00022737"/>
    </source>
</evidence>
<dbReference type="PANTHER" id="PTHR23048:SF0">
    <property type="entry name" value="CALMODULIN LIKE 3"/>
    <property type="match status" value="1"/>
</dbReference>
<dbReference type="EnsemblMetazoa" id="XM_021045881.2">
    <property type="protein sequence ID" value="XP_020901540.1"/>
    <property type="gene ID" value="LOC110240095"/>
</dbReference>
<dbReference type="SMART" id="SM00054">
    <property type="entry name" value="EFh"/>
    <property type="match status" value="3"/>
</dbReference>
<dbReference type="RefSeq" id="XP_020901540.1">
    <property type="nucleotide sequence ID" value="XM_021045881.2"/>
</dbReference>
<sequence>MERFSASEIDELKECFSLYDGDSDGMIGRRQLESVMRSLGEPVTYSELDQMANKFGPDKIRFPDFLKLLAEQRAKNIYPKEEILHAFDACDKKKSRTISRAELQHFMVDTGEKMTQQEFEEMLRACGMGNSQTIKYQDLVQAVMQIN</sequence>
<dbReference type="InterPro" id="IPR002048">
    <property type="entry name" value="EF_hand_dom"/>
</dbReference>
<dbReference type="GO" id="GO:0016460">
    <property type="term" value="C:myosin II complex"/>
    <property type="evidence" value="ECO:0007669"/>
    <property type="project" value="TreeGrafter"/>
</dbReference>
<dbReference type="SUPFAM" id="SSF47473">
    <property type="entry name" value="EF-hand"/>
    <property type="match status" value="1"/>
</dbReference>
<dbReference type="PANTHER" id="PTHR23048">
    <property type="entry name" value="MYOSIN LIGHT CHAIN 1, 3"/>
    <property type="match status" value="1"/>
</dbReference>
<dbReference type="Proteomes" id="UP000887567">
    <property type="component" value="Unplaced"/>
</dbReference>
<dbReference type="Gene3D" id="1.10.238.10">
    <property type="entry name" value="EF-hand"/>
    <property type="match status" value="2"/>
</dbReference>
<dbReference type="OMA" id="HAFDACD"/>
<dbReference type="InterPro" id="IPR011992">
    <property type="entry name" value="EF-hand-dom_pair"/>
</dbReference>